<dbReference type="AlphaFoldDB" id="A0A3D8Y921"/>
<evidence type="ECO:0000313" key="3">
    <source>
        <dbReference type="Proteomes" id="UP000256373"/>
    </source>
</evidence>
<feature type="compositionally biased region" description="Low complexity" evidence="1">
    <location>
        <begin position="292"/>
        <end position="307"/>
    </location>
</feature>
<organism evidence="2 3">
    <name type="scientific">Dyadobacter luteus</name>
    <dbReference type="NCBI Taxonomy" id="2259619"/>
    <lineage>
        <taxon>Bacteria</taxon>
        <taxon>Pseudomonadati</taxon>
        <taxon>Bacteroidota</taxon>
        <taxon>Cytophagia</taxon>
        <taxon>Cytophagales</taxon>
        <taxon>Spirosomataceae</taxon>
        <taxon>Dyadobacter</taxon>
    </lineage>
</organism>
<evidence type="ECO:0000256" key="1">
    <source>
        <dbReference type="SAM" id="MobiDB-lite"/>
    </source>
</evidence>
<keyword evidence="3" id="KW-1185">Reference proteome</keyword>
<feature type="region of interest" description="Disordered" evidence="1">
    <location>
        <begin position="276"/>
        <end position="332"/>
    </location>
</feature>
<gene>
    <name evidence="2" type="ORF">DSL64_16410</name>
</gene>
<name>A0A3D8Y921_9BACT</name>
<feature type="compositionally biased region" description="Basic and acidic residues" evidence="1">
    <location>
        <begin position="308"/>
        <end position="325"/>
    </location>
</feature>
<dbReference type="Proteomes" id="UP000256373">
    <property type="component" value="Unassembled WGS sequence"/>
</dbReference>
<reference evidence="2 3" key="1">
    <citation type="submission" date="2018-07" db="EMBL/GenBank/DDBJ databases">
        <title>Dyadobacter roseus sp. nov., isolated from rose rhizosphere soil.</title>
        <authorList>
            <person name="Chen L."/>
        </authorList>
    </citation>
    <scope>NUCLEOTIDE SEQUENCE [LARGE SCALE GENOMIC DNA]</scope>
    <source>
        <strain evidence="2 3">RS19</strain>
    </source>
</reference>
<accession>A0A3D8Y921</accession>
<proteinExistence type="predicted"/>
<dbReference type="RefSeq" id="WP_115831996.1">
    <property type="nucleotide sequence ID" value="NZ_QNUL01000013.1"/>
</dbReference>
<sequence>MKRRTNIILIVICITFFSAFRLADSIIENLGLQHQYAQRIILNNIIGRQYHSPVDINEEGISNAESIDGQTRAFTIPRARMLQTIIEGDKNAATNELCQYIKEYVHSEKFLRDYETARKSATPTDEPTPMDPALYEQMKQSVKQQEAEIAKLKGNKQIPAAALKKAEEAVADQKKMLAQGNDPTPNKTYWLKTYPENPAVLIKTRLEEYVKLVSTVDFNAALTVNGRRKTFTNPVYEKKSLKWKAVYRAGKDVNTTASAFAKEWIQQGIKLGSVQSIPTDETNRKPANASKTESSSAQPASTTSSQQEETKKSDPVKEGFKSMKEKAKKIWN</sequence>
<dbReference type="EMBL" id="QNUL01000013">
    <property type="protein sequence ID" value="REA59892.1"/>
    <property type="molecule type" value="Genomic_DNA"/>
</dbReference>
<dbReference type="OrthoDB" id="1409070at2"/>
<comment type="caution">
    <text evidence="2">The sequence shown here is derived from an EMBL/GenBank/DDBJ whole genome shotgun (WGS) entry which is preliminary data.</text>
</comment>
<protein>
    <submittedName>
        <fullName evidence="2">Uncharacterized protein</fullName>
    </submittedName>
</protein>
<evidence type="ECO:0000313" key="2">
    <source>
        <dbReference type="EMBL" id="REA59892.1"/>
    </source>
</evidence>